<sequence>MNKTELIDAMAADAGITKAAAKKALESFLGSVEGTLKKGGRVSLVGFGSWSVSKRAAREGRNPQTGKTIKIAAKNVVKFKAGAELAGAVN</sequence>
<dbReference type="PRINTS" id="PR01727">
    <property type="entry name" value="DNABINDINGHU"/>
</dbReference>
<dbReference type="Gene3D" id="4.10.520.10">
    <property type="entry name" value="IHF-like DNA-binding proteins"/>
    <property type="match status" value="1"/>
</dbReference>
<dbReference type="SMART" id="SM00411">
    <property type="entry name" value="BHL"/>
    <property type="match status" value="1"/>
</dbReference>
<dbReference type="PANTHER" id="PTHR33175:SF3">
    <property type="entry name" value="DNA-BINDING PROTEIN HU-BETA"/>
    <property type="match status" value="1"/>
</dbReference>
<evidence type="ECO:0000313" key="6">
    <source>
        <dbReference type="Proteomes" id="UP000829517"/>
    </source>
</evidence>
<keyword evidence="3 5" id="KW-0238">DNA-binding</keyword>
<dbReference type="GO" id="GO:0003677">
    <property type="term" value="F:DNA binding"/>
    <property type="evidence" value="ECO:0007669"/>
    <property type="project" value="UniProtKB-KW"/>
</dbReference>
<name>A0ABS9J2T0_9FLAO</name>
<evidence type="ECO:0000256" key="4">
    <source>
        <dbReference type="RuleBase" id="RU003939"/>
    </source>
</evidence>
<dbReference type="Proteomes" id="UP000829517">
    <property type="component" value="Unassembled WGS sequence"/>
</dbReference>
<proteinExistence type="inferred from homology"/>
<dbReference type="InterPro" id="IPR000119">
    <property type="entry name" value="Hist_DNA-bd"/>
</dbReference>
<evidence type="ECO:0000313" key="5">
    <source>
        <dbReference type="EMBL" id="MCF8714658.1"/>
    </source>
</evidence>
<evidence type="ECO:0000256" key="2">
    <source>
        <dbReference type="ARBA" id="ARBA00023067"/>
    </source>
</evidence>
<evidence type="ECO:0000256" key="1">
    <source>
        <dbReference type="ARBA" id="ARBA00010529"/>
    </source>
</evidence>
<dbReference type="CDD" id="cd13831">
    <property type="entry name" value="HU"/>
    <property type="match status" value="1"/>
</dbReference>
<organism evidence="5 6">
    <name type="scientific">Joostella atrarenae</name>
    <dbReference type="NCBI Taxonomy" id="679257"/>
    <lineage>
        <taxon>Bacteria</taxon>
        <taxon>Pseudomonadati</taxon>
        <taxon>Bacteroidota</taxon>
        <taxon>Flavobacteriia</taxon>
        <taxon>Flavobacteriales</taxon>
        <taxon>Flavobacteriaceae</taxon>
        <taxon>Joostella</taxon>
    </lineage>
</organism>
<comment type="similarity">
    <text evidence="1 4">Belongs to the bacterial histone-like protein family.</text>
</comment>
<dbReference type="PANTHER" id="PTHR33175">
    <property type="entry name" value="DNA-BINDING PROTEIN HU"/>
    <property type="match status" value="1"/>
</dbReference>
<accession>A0ABS9J2T0</accession>
<dbReference type="Pfam" id="PF00216">
    <property type="entry name" value="Bac_DNA_binding"/>
    <property type="match status" value="1"/>
</dbReference>
<dbReference type="SUPFAM" id="SSF47729">
    <property type="entry name" value="IHF-like DNA-binding proteins"/>
    <property type="match status" value="1"/>
</dbReference>
<dbReference type="RefSeq" id="WP_236958620.1">
    <property type="nucleotide sequence ID" value="NZ_JAETXX010000003.1"/>
</dbReference>
<dbReference type="InterPro" id="IPR010992">
    <property type="entry name" value="IHF-like_DNA-bd_dom_sf"/>
</dbReference>
<comment type="caution">
    <text evidence="5">The sequence shown here is derived from an EMBL/GenBank/DDBJ whole genome shotgun (WGS) entry which is preliminary data.</text>
</comment>
<gene>
    <name evidence="5" type="ORF">JM658_07410</name>
</gene>
<keyword evidence="2" id="KW-0226">DNA condensation</keyword>
<evidence type="ECO:0000256" key="3">
    <source>
        <dbReference type="ARBA" id="ARBA00023125"/>
    </source>
</evidence>
<protein>
    <submittedName>
        <fullName evidence="5">HU family DNA-binding protein</fullName>
    </submittedName>
</protein>
<reference evidence="5 6" key="1">
    <citation type="submission" date="2021-01" db="EMBL/GenBank/DDBJ databases">
        <title>Genome sequencing of Joostella atrarenae M1-2 (= KCTC 23194).</title>
        <authorList>
            <person name="Zakaria M.R."/>
            <person name="Lam M.Q."/>
            <person name="Chong C.S."/>
        </authorList>
    </citation>
    <scope>NUCLEOTIDE SEQUENCE [LARGE SCALE GENOMIC DNA]</scope>
    <source>
        <strain evidence="5 6">M1-2</strain>
    </source>
</reference>
<dbReference type="EMBL" id="JAETXX010000003">
    <property type="protein sequence ID" value="MCF8714658.1"/>
    <property type="molecule type" value="Genomic_DNA"/>
</dbReference>
<keyword evidence="6" id="KW-1185">Reference proteome</keyword>